<evidence type="ECO:0000259" key="2">
    <source>
        <dbReference type="Pfam" id="PF02698"/>
    </source>
</evidence>
<dbReference type="GO" id="GO:0000270">
    <property type="term" value="P:peptidoglycan metabolic process"/>
    <property type="evidence" value="ECO:0007669"/>
    <property type="project" value="TreeGrafter"/>
</dbReference>
<keyword evidence="1" id="KW-0472">Membrane</keyword>
<keyword evidence="1" id="KW-1133">Transmembrane helix</keyword>
<dbReference type="eggNOG" id="COG1434">
    <property type="taxonomic scope" value="Bacteria"/>
</dbReference>
<keyword evidence="4" id="KW-1185">Reference proteome</keyword>
<gene>
    <name evidence="3" type="ORF">IV74_GL001231</name>
</gene>
<evidence type="ECO:0000313" key="4">
    <source>
        <dbReference type="Proteomes" id="UP000051658"/>
    </source>
</evidence>
<evidence type="ECO:0000313" key="3">
    <source>
        <dbReference type="EMBL" id="KRN57973.1"/>
    </source>
</evidence>
<proteinExistence type="predicted"/>
<evidence type="ECO:0000256" key="1">
    <source>
        <dbReference type="SAM" id="Phobius"/>
    </source>
</evidence>
<dbReference type="CDD" id="cd06259">
    <property type="entry name" value="YdcF-like"/>
    <property type="match status" value="1"/>
</dbReference>
<dbReference type="RefSeq" id="WP_034568232.1">
    <property type="nucleotide sequence ID" value="NZ_JQBS01000001.1"/>
</dbReference>
<protein>
    <recommendedName>
        <fullName evidence="2">DUF218 domain-containing protein</fullName>
    </recommendedName>
</protein>
<reference evidence="3 4" key="1">
    <citation type="journal article" date="2015" name="Genome Announc.">
        <title>Expanding the biotechnology potential of lactobacilli through comparative genomics of 213 strains and associated genera.</title>
        <authorList>
            <person name="Sun Z."/>
            <person name="Harris H.M."/>
            <person name="McCann A."/>
            <person name="Guo C."/>
            <person name="Argimon S."/>
            <person name="Zhang W."/>
            <person name="Yang X."/>
            <person name="Jeffery I.B."/>
            <person name="Cooney J.C."/>
            <person name="Kagawa T.F."/>
            <person name="Liu W."/>
            <person name="Song Y."/>
            <person name="Salvetti E."/>
            <person name="Wrobel A."/>
            <person name="Rasinkangas P."/>
            <person name="Parkhill J."/>
            <person name="Rea M.C."/>
            <person name="O'Sullivan O."/>
            <person name="Ritari J."/>
            <person name="Douillard F.P."/>
            <person name="Paul Ross R."/>
            <person name="Yang R."/>
            <person name="Briner A.E."/>
            <person name="Felis G.E."/>
            <person name="de Vos W.M."/>
            <person name="Barrangou R."/>
            <person name="Klaenhammer T.R."/>
            <person name="Caufield P.W."/>
            <person name="Cui Y."/>
            <person name="Zhang H."/>
            <person name="O'Toole P.W."/>
        </authorList>
    </citation>
    <scope>NUCLEOTIDE SEQUENCE [LARGE SCALE GENOMIC DNA]</scope>
    <source>
        <strain evidence="3 4">DSM 20623</strain>
    </source>
</reference>
<comment type="caution">
    <text evidence="3">The sequence shown here is derived from an EMBL/GenBank/DDBJ whole genome shotgun (WGS) entry which is preliminary data.</text>
</comment>
<keyword evidence="1" id="KW-0812">Transmembrane</keyword>
<organism evidence="3 4">
    <name type="scientific">Carnobacterium divergens DSM 20623</name>
    <dbReference type="NCBI Taxonomy" id="1449336"/>
    <lineage>
        <taxon>Bacteria</taxon>
        <taxon>Bacillati</taxon>
        <taxon>Bacillota</taxon>
        <taxon>Bacilli</taxon>
        <taxon>Lactobacillales</taxon>
        <taxon>Carnobacteriaceae</taxon>
        <taxon>Carnobacterium</taxon>
    </lineage>
</organism>
<dbReference type="InterPro" id="IPR014729">
    <property type="entry name" value="Rossmann-like_a/b/a_fold"/>
</dbReference>
<dbReference type="EMBL" id="JQBS01000001">
    <property type="protein sequence ID" value="KRN57973.1"/>
    <property type="molecule type" value="Genomic_DNA"/>
</dbReference>
<dbReference type="PANTHER" id="PTHR30336:SF4">
    <property type="entry name" value="ENVELOPE BIOGENESIS FACTOR ELYC"/>
    <property type="match status" value="1"/>
</dbReference>
<dbReference type="PANTHER" id="PTHR30336">
    <property type="entry name" value="INNER MEMBRANE PROTEIN, PROBABLE PERMEASE"/>
    <property type="match status" value="1"/>
</dbReference>
<dbReference type="InterPro" id="IPR051599">
    <property type="entry name" value="Cell_Envelope_Assoc"/>
</dbReference>
<dbReference type="Pfam" id="PF02698">
    <property type="entry name" value="DUF218"/>
    <property type="match status" value="1"/>
</dbReference>
<dbReference type="Proteomes" id="UP000051658">
    <property type="component" value="Unassembled WGS sequence"/>
</dbReference>
<dbReference type="GO" id="GO:0043164">
    <property type="term" value="P:Gram-negative-bacterium-type cell wall biogenesis"/>
    <property type="evidence" value="ECO:0007669"/>
    <property type="project" value="TreeGrafter"/>
</dbReference>
<dbReference type="GO" id="GO:0005886">
    <property type="term" value="C:plasma membrane"/>
    <property type="evidence" value="ECO:0007669"/>
    <property type="project" value="TreeGrafter"/>
</dbReference>
<dbReference type="AlphaFoldDB" id="A0A0R2I657"/>
<dbReference type="InterPro" id="IPR003848">
    <property type="entry name" value="DUF218"/>
</dbReference>
<feature type="domain" description="DUF218" evidence="2">
    <location>
        <begin position="41"/>
        <end position="179"/>
    </location>
</feature>
<dbReference type="Gene3D" id="3.40.50.620">
    <property type="entry name" value="HUPs"/>
    <property type="match status" value="1"/>
</dbReference>
<dbReference type="PATRIC" id="fig|1449336.4.peg.1257"/>
<dbReference type="GeneID" id="89589731"/>
<sequence>MKWIKKIFLFGIPLLLVILIIIGSLIFSGTRKIPEKNIETMLILGAQVRGNPAVPSKVLQERLDASLPYLKENPTTKVIVSGGQGPDESDTEANVMEQYLIAHGIDEKRIQKEDRSTRTEENIANSKKWLHSNHVVIVTSDFHMYRALMLAKRAGINASGLPAKSTSSATFKSYCREFLALPYGILKDW</sequence>
<accession>A0A0R2I657</accession>
<feature type="transmembrane region" description="Helical" evidence="1">
    <location>
        <begin position="7"/>
        <end position="27"/>
    </location>
</feature>
<name>A0A0R2I657_CARDV</name>